<gene>
    <name evidence="1" type="ORF">COU47_03850</name>
</gene>
<evidence type="ECO:0000313" key="1">
    <source>
        <dbReference type="EMBL" id="PIR69208.1"/>
    </source>
</evidence>
<comment type="caution">
    <text evidence="1">The sequence shown here is derived from an EMBL/GenBank/DDBJ whole genome shotgun (WGS) entry which is preliminary data.</text>
</comment>
<sequence>MPVKQEIEDGNWESHNQIKEFYGTIHNGVTTIDDLRKNGFDPDTAQNCTKLSHVDIQNIFLPANVFSSEQGLKYVPNGILECLDETIPGKCYGYEIRRKDITLRGKGNFILHYSRLKVITETEGWDASFTFVVKGDRVVHSIWKSTPHIKKLTIERDPKYATFGAGFILMKLLFF</sequence>
<evidence type="ECO:0000313" key="2">
    <source>
        <dbReference type="Proteomes" id="UP000231503"/>
    </source>
</evidence>
<reference evidence="2" key="1">
    <citation type="submission" date="2017-09" db="EMBL/GenBank/DDBJ databases">
        <title>Depth-based differentiation of microbial function through sediment-hosted aquifers and enrichment of novel symbionts in the deep terrestrial subsurface.</title>
        <authorList>
            <person name="Probst A.J."/>
            <person name="Ladd B."/>
            <person name="Jarett J.K."/>
            <person name="Geller-Mcgrath D.E."/>
            <person name="Sieber C.M.K."/>
            <person name="Emerson J.B."/>
            <person name="Anantharaman K."/>
            <person name="Thomas B.C."/>
            <person name="Malmstrom R."/>
            <person name="Stieglmeier M."/>
            <person name="Klingl A."/>
            <person name="Woyke T."/>
            <person name="Ryan C.M."/>
            <person name="Banfield J.F."/>
        </authorList>
    </citation>
    <scope>NUCLEOTIDE SEQUENCE [LARGE SCALE GENOMIC DNA]</scope>
</reference>
<protein>
    <submittedName>
        <fullName evidence="1">Uncharacterized protein</fullName>
    </submittedName>
</protein>
<dbReference type="EMBL" id="PFCO01000009">
    <property type="protein sequence ID" value="PIR69208.1"/>
    <property type="molecule type" value="Genomic_DNA"/>
</dbReference>
<accession>A0A2H0TCC5</accession>
<dbReference type="AlphaFoldDB" id="A0A2H0TCC5"/>
<organism evidence="1 2">
    <name type="scientific">Candidatus Niyogibacteria bacterium CG10_big_fil_rev_8_21_14_0_10_46_36</name>
    <dbReference type="NCBI Taxonomy" id="1974726"/>
    <lineage>
        <taxon>Bacteria</taxon>
        <taxon>Candidatus Niyogiibacteriota</taxon>
    </lineage>
</organism>
<name>A0A2H0TCC5_9BACT</name>
<proteinExistence type="predicted"/>
<dbReference type="Proteomes" id="UP000231503">
    <property type="component" value="Unassembled WGS sequence"/>
</dbReference>